<reference evidence="6" key="1">
    <citation type="journal article" date="2021" name="Open Biol.">
        <title>Shared evolutionary footprints suggest mitochondrial oxidative damage underlies multiple complex I losses in fungi.</title>
        <authorList>
            <person name="Schikora-Tamarit M.A."/>
            <person name="Marcet-Houben M."/>
            <person name="Nosek J."/>
            <person name="Gabaldon T."/>
        </authorList>
    </citation>
    <scope>NUCLEOTIDE SEQUENCE</scope>
    <source>
        <strain evidence="6">CBS6075</strain>
    </source>
</reference>
<evidence type="ECO:0000256" key="2">
    <source>
        <dbReference type="ARBA" id="ARBA00022448"/>
    </source>
</evidence>
<evidence type="ECO:0000256" key="4">
    <source>
        <dbReference type="ARBA" id="ARBA00022927"/>
    </source>
</evidence>
<dbReference type="OrthoDB" id="342024at2759"/>
<feature type="domain" description="Sec39" evidence="5">
    <location>
        <begin position="28"/>
        <end position="660"/>
    </location>
</feature>
<keyword evidence="2" id="KW-0813">Transport</keyword>
<protein>
    <recommendedName>
        <fullName evidence="5">Sec39 domain-containing protein</fullName>
    </recommendedName>
</protein>
<proteinExistence type="predicted"/>
<evidence type="ECO:0000256" key="1">
    <source>
        <dbReference type="ARBA" id="ARBA00004240"/>
    </source>
</evidence>
<dbReference type="Proteomes" id="UP000769157">
    <property type="component" value="Unassembled WGS sequence"/>
</dbReference>
<dbReference type="RefSeq" id="XP_046058867.1">
    <property type="nucleotide sequence ID" value="XM_046207177.1"/>
</dbReference>
<name>A0A9P8NWV9_9ASCO</name>
<comment type="subcellular location">
    <subcellularLocation>
        <location evidence="1">Endoplasmic reticulum</location>
    </subcellularLocation>
</comment>
<dbReference type="Pfam" id="PF08314">
    <property type="entry name" value="Sec39"/>
    <property type="match status" value="1"/>
</dbReference>
<evidence type="ECO:0000313" key="7">
    <source>
        <dbReference type="Proteomes" id="UP000769157"/>
    </source>
</evidence>
<keyword evidence="7" id="KW-1185">Reference proteome</keyword>
<accession>A0A9P8NWV9</accession>
<dbReference type="PANTHER" id="PTHR40787">
    <property type="entry name" value="SECRETED PROTEIN"/>
    <property type="match status" value="1"/>
</dbReference>
<dbReference type="GO" id="GO:0015031">
    <property type="term" value="P:protein transport"/>
    <property type="evidence" value="ECO:0007669"/>
    <property type="project" value="UniProtKB-KW"/>
</dbReference>
<organism evidence="6 7">
    <name type="scientific">Ogataea philodendri</name>
    <dbReference type="NCBI Taxonomy" id="1378263"/>
    <lineage>
        <taxon>Eukaryota</taxon>
        <taxon>Fungi</taxon>
        <taxon>Dikarya</taxon>
        <taxon>Ascomycota</taxon>
        <taxon>Saccharomycotina</taxon>
        <taxon>Pichiomycetes</taxon>
        <taxon>Pichiales</taxon>
        <taxon>Pichiaceae</taxon>
        <taxon>Ogataea</taxon>
    </lineage>
</organism>
<evidence type="ECO:0000259" key="5">
    <source>
        <dbReference type="Pfam" id="PF08314"/>
    </source>
</evidence>
<keyword evidence="3" id="KW-0256">Endoplasmic reticulum</keyword>
<reference evidence="6" key="2">
    <citation type="submission" date="2021-01" db="EMBL/GenBank/DDBJ databases">
        <authorList>
            <person name="Schikora-Tamarit M.A."/>
        </authorList>
    </citation>
    <scope>NUCLEOTIDE SEQUENCE</scope>
    <source>
        <strain evidence="6">CBS6075</strain>
    </source>
</reference>
<evidence type="ECO:0000256" key="3">
    <source>
        <dbReference type="ARBA" id="ARBA00022824"/>
    </source>
</evidence>
<dbReference type="GO" id="GO:0006890">
    <property type="term" value="P:retrograde vesicle-mediated transport, Golgi to endoplasmic reticulum"/>
    <property type="evidence" value="ECO:0007669"/>
    <property type="project" value="InterPro"/>
</dbReference>
<keyword evidence="4" id="KW-0653">Protein transport</keyword>
<evidence type="ECO:0000313" key="6">
    <source>
        <dbReference type="EMBL" id="KAH3661763.1"/>
    </source>
</evidence>
<dbReference type="InterPro" id="IPR013244">
    <property type="entry name" value="Sec39_domain"/>
</dbReference>
<dbReference type="EMBL" id="JAEUBE010000414">
    <property type="protein sequence ID" value="KAH3661763.1"/>
    <property type="molecule type" value="Genomic_DNA"/>
</dbReference>
<sequence>MSSKERTHLALRAAFGAAKFPQDLRGVAYVLSPTTSLEILLVDLPEFIPLEQAVIAADQLLEPTESTQTLELPAELELPTALISSSVTKSVDYIRQQAARWHFDQEKDLFAQFVQARILKTNYYTGDLPDLETVQDLILNSSHASEPLAAWWNGFLVPMSNLGSFGEIPSLMDFVDYYSAGEQIDLFVSKLSGSNADDVVRALLSYLKYQDADFWAFNDYVLAMANTIVSTESTPELVKSKFDLLVTLVTSNDLLHQMPDASLQRLVSILLATVYMCSEISIQLYVKMKELLVYLNTIDPKRLQPNTEYTFVRQSSLDRMADSVVASPSSVQNLIQFVEIGERLFSNNLSLGQVAGLPNLNASEQLEQLERFVHTESAYLSSERDWEHLLSSVYWILRNTSVLNKVTLSFVDELVLNTLLNQGKFSTVSKVFVPKYCTLSTEEFDRIVMAAAWKFYNSATNCDSNIGHLKSAQQCAALAATKSVQLDELILANSELLHWKLYFKPGVPVTPSDIIEIKDPFTIISKVLELNEHAYLESDQLESVLKHLLVGLEVNDELAHVKLQLVCLDFAIACDFVYSLELATSLIQLATSNKTANPELFHIIQDKWFSIFQLVKTDYPQPEEHEQLAQKLDLLQRLMLIVPTEFNTNVLEQWQLLNSARDLVVAEKPAASQEKTEQPIDLGKNIIGWIVGAK</sequence>
<gene>
    <name evidence="6" type="ORF">OGAPHI_005941</name>
</gene>
<dbReference type="GeneID" id="70237905"/>
<dbReference type="PANTHER" id="PTHR40787:SF3">
    <property type="entry name" value="PROTEIN TRANSPORT PROTEIN SEC39"/>
    <property type="match status" value="1"/>
</dbReference>
<comment type="caution">
    <text evidence="6">The sequence shown here is derived from an EMBL/GenBank/DDBJ whole genome shotgun (WGS) entry which is preliminary data.</text>
</comment>
<dbReference type="GO" id="GO:0005783">
    <property type="term" value="C:endoplasmic reticulum"/>
    <property type="evidence" value="ECO:0007669"/>
    <property type="project" value="UniProtKB-SubCell"/>
</dbReference>
<dbReference type="AlphaFoldDB" id="A0A9P8NWV9"/>